<evidence type="ECO:0000313" key="1">
    <source>
        <dbReference type="EMBL" id="CAC5379232.1"/>
    </source>
</evidence>
<dbReference type="EMBL" id="CACVKT020002653">
    <property type="protein sequence ID" value="CAC5379232.1"/>
    <property type="molecule type" value="Genomic_DNA"/>
</dbReference>
<dbReference type="Proteomes" id="UP000507470">
    <property type="component" value="Unassembled WGS sequence"/>
</dbReference>
<dbReference type="SUPFAM" id="SSF52047">
    <property type="entry name" value="RNI-like"/>
    <property type="match status" value="1"/>
</dbReference>
<name>A0A6J8B5Q2_MYTCO</name>
<gene>
    <name evidence="1" type="ORF">MCOR_15322</name>
</gene>
<dbReference type="InterPro" id="IPR032675">
    <property type="entry name" value="LRR_dom_sf"/>
</dbReference>
<dbReference type="Gene3D" id="3.80.10.10">
    <property type="entry name" value="Ribonuclease Inhibitor"/>
    <property type="match status" value="1"/>
</dbReference>
<organism evidence="1 2">
    <name type="scientific">Mytilus coruscus</name>
    <name type="common">Sea mussel</name>
    <dbReference type="NCBI Taxonomy" id="42192"/>
    <lineage>
        <taxon>Eukaryota</taxon>
        <taxon>Metazoa</taxon>
        <taxon>Spiralia</taxon>
        <taxon>Lophotrochozoa</taxon>
        <taxon>Mollusca</taxon>
        <taxon>Bivalvia</taxon>
        <taxon>Autobranchia</taxon>
        <taxon>Pteriomorphia</taxon>
        <taxon>Mytilida</taxon>
        <taxon>Mytiloidea</taxon>
        <taxon>Mytilidae</taxon>
        <taxon>Mytilinae</taxon>
        <taxon>Mytilus</taxon>
    </lineage>
</organism>
<proteinExistence type="predicted"/>
<sequence length="180" mass="21294">MWRVFEFYWPQIIKEEDLPYIFRHSKSFRVFNIGYCTYTGCLSVLDYSFISNLSCARKLNLNLTRTSISITCFLQYLPNLEILDLSECDNLNDCDFHVVSQCHKLQNLYLSFNKVNPKTIKDIVSCIPQLEILDICGIFLKFFEVTSILDQCYWTLMSIYLSLDSSVNEEDVHREIHFNY</sequence>
<protein>
    <recommendedName>
        <fullName evidence="3">FBXL2_20</fullName>
    </recommendedName>
</protein>
<dbReference type="OrthoDB" id="6138515at2759"/>
<evidence type="ECO:0000313" key="2">
    <source>
        <dbReference type="Proteomes" id="UP000507470"/>
    </source>
</evidence>
<accession>A0A6J8B5Q2</accession>
<keyword evidence="2" id="KW-1185">Reference proteome</keyword>
<dbReference type="AlphaFoldDB" id="A0A6J8B5Q2"/>
<reference evidence="1 2" key="1">
    <citation type="submission" date="2020-06" db="EMBL/GenBank/DDBJ databases">
        <authorList>
            <person name="Li R."/>
            <person name="Bekaert M."/>
        </authorList>
    </citation>
    <scope>NUCLEOTIDE SEQUENCE [LARGE SCALE GENOMIC DNA]</scope>
    <source>
        <strain evidence="2">wild</strain>
    </source>
</reference>
<evidence type="ECO:0008006" key="3">
    <source>
        <dbReference type="Google" id="ProtNLM"/>
    </source>
</evidence>